<evidence type="ECO:0000313" key="1">
    <source>
        <dbReference type="EMBL" id="MBI6873743.1"/>
    </source>
</evidence>
<evidence type="ECO:0000313" key="2">
    <source>
        <dbReference type="Proteomes" id="UP000622687"/>
    </source>
</evidence>
<dbReference type="AlphaFoldDB" id="A0A934HZS4"/>
<protein>
    <submittedName>
        <fullName evidence="1">Uncharacterized protein</fullName>
    </submittedName>
</protein>
<name>A0A934HZS4_9CLOT</name>
<accession>A0A934HZS4</accession>
<reference evidence="1" key="1">
    <citation type="submission" date="2020-12" db="EMBL/GenBank/DDBJ databases">
        <title>Clostridium thailandense sp. nov., a novel acetogenic bacterium isolated from peat land soil in Thailand.</title>
        <authorList>
            <person name="Chaikitkaew S."/>
            <person name="Birkeland N.K."/>
        </authorList>
    </citation>
    <scope>NUCLEOTIDE SEQUENCE</scope>
    <source>
        <strain evidence="1">DSM 17425</strain>
    </source>
</reference>
<dbReference type="Proteomes" id="UP000622687">
    <property type="component" value="Unassembled WGS sequence"/>
</dbReference>
<organism evidence="1 2">
    <name type="scientific">Clostridium aciditolerans</name>
    <dbReference type="NCBI Taxonomy" id="339861"/>
    <lineage>
        <taxon>Bacteria</taxon>
        <taxon>Bacillati</taxon>
        <taxon>Bacillota</taxon>
        <taxon>Clostridia</taxon>
        <taxon>Eubacteriales</taxon>
        <taxon>Clostridiaceae</taxon>
        <taxon>Clostridium</taxon>
    </lineage>
</organism>
<comment type="caution">
    <text evidence="1">The sequence shown here is derived from an EMBL/GenBank/DDBJ whole genome shotgun (WGS) entry which is preliminary data.</text>
</comment>
<sequence length="520" mass="57142">MAGKSNSFPKESDKIFKGNSNFEKQIGKVRETIERISRFNIKINININNNQALKSILETNKALKSIEGKSAGVDIKAKDQTKGVISGIKKNISSLKGIILGDTSKKIFDFTIGEAMRREDKFASNSGGTNNTASTQIKNIKESFAGLGTNLVGVKDNGEIEKGGVFDIFKQQLSKILPLLDKFKNSDAFKLIKKDLNAFVALLSKIPSVINGFKKSDVFKLIKKDLDAFVMLLSKIPGLINKFKKSDAFKSIQKSLNDLMPVFMKIHNVMNKYIMSSFKFFKDIGNKYVMPAIVSISGIVKKYGPSIVETFIKIADKIEPQLKKFWGIIEKNIIPIIQDLWGKVQKILPGIGDLFSSAFDISVIVMGKAVDIFGNVSDGVKSLYDKISPFLDWIAELFNKVAGGIREAVNWLEKWIDRKGNGKNLPGGGPGGLLKDSGQNALGTSYWRGGWTLIGEQGPELMKLPGGAQILDNRTSQNMLGGSVSVEKLADTLVVREDSDIDRIADALAKKLTKVGFNCV</sequence>
<dbReference type="RefSeq" id="WP_211143171.1">
    <property type="nucleotide sequence ID" value="NZ_JAEEGB010000015.1"/>
</dbReference>
<dbReference type="EMBL" id="JAEEGB010000015">
    <property type="protein sequence ID" value="MBI6873743.1"/>
    <property type="molecule type" value="Genomic_DNA"/>
</dbReference>
<keyword evidence="2" id="KW-1185">Reference proteome</keyword>
<proteinExistence type="predicted"/>
<gene>
    <name evidence="1" type="ORF">I6U51_13645</name>
</gene>